<dbReference type="KEGG" id="asip:AQUSIP_20970"/>
<keyword evidence="2" id="KW-1185">Reference proteome</keyword>
<gene>
    <name evidence="1" type="ORF">AQUSIP_20970</name>
</gene>
<dbReference type="AlphaFoldDB" id="A0A5E4PK55"/>
<dbReference type="EMBL" id="LR699119">
    <property type="protein sequence ID" value="VVC76771.1"/>
    <property type="molecule type" value="Genomic_DNA"/>
</dbReference>
<evidence type="ECO:0000313" key="2">
    <source>
        <dbReference type="Proteomes" id="UP000324194"/>
    </source>
</evidence>
<proteinExistence type="predicted"/>
<evidence type="ECO:0000313" key="1">
    <source>
        <dbReference type="EMBL" id="VVC76771.1"/>
    </source>
</evidence>
<organism evidence="1 2">
    <name type="scientific">Aquicella siphonis</name>
    <dbReference type="NCBI Taxonomy" id="254247"/>
    <lineage>
        <taxon>Bacteria</taxon>
        <taxon>Pseudomonadati</taxon>
        <taxon>Pseudomonadota</taxon>
        <taxon>Gammaproteobacteria</taxon>
        <taxon>Legionellales</taxon>
        <taxon>Coxiellaceae</taxon>
        <taxon>Aquicella</taxon>
    </lineage>
</organism>
<dbReference type="Proteomes" id="UP000324194">
    <property type="component" value="Chromosome 1"/>
</dbReference>
<sequence>MFYSSNKVTPTNADQLLKKPKANPVFITIDRQCLNYIKSHSGLCLYCSRKHPLSEFDFSHCYKREMWVVYSKLNYYAGSLQLGRYVQLAGAKKVLIISIIADASSEVSYVN</sequence>
<reference evidence="1 2" key="1">
    <citation type="submission" date="2019-08" db="EMBL/GenBank/DDBJ databases">
        <authorList>
            <person name="Guy L."/>
        </authorList>
    </citation>
    <scope>NUCLEOTIDE SEQUENCE [LARGE SCALE GENOMIC DNA]</scope>
    <source>
        <strain evidence="1 2">SGT-108</strain>
    </source>
</reference>
<name>A0A5E4PK55_9COXI</name>
<accession>A0A5E4PK55</accession>
<protein>
    <submittedName>
        <fullName evidence="1">Uncharacterized protein</fullName>
    </submittedName>
</protein>